<keyword evidence="3" id="KW-1185">Reference proteome</keyword>
<dbReference type="EMBL" id="JAWHQM010000003">
    <property type="protein sequence ID" value="KAK5626574.1"/>
    <property type="molecule type" value="Genomic_DNA"/>
</dbReference>
<reference evidence="2 3" key="1">
    <citation type="submission" date="2023-10" db="EMBL/GenBank/DDBJ databases">
        <title>Draft genome sequence of Xylaria bambusicola isolate GMP-LS, the root and basal stem rot pathogen of sugarcane in Indonesia.</title>
        <authorList>
            <person name="Selvaraj P."/>
            <person name="Muralishankar V."/>
            <person name="Muruganantham S."/>
            <person name="Sp S."/>
            <person name="Haryani S."/>
            <person name="Lau K.J.X."/>
            <person name="Naqvi N.I."/>
        </authorList>
    </citation>
    <scope>NUCLEOTIDE SEQUENCE [LARGE SCALE GENOMIC DNA]</scope>
    <source>
        <strain evidence="2">GMP-LS</strain>
    </source>
</reference>
<evidence type="ECO:0000313" key="3">
    <source>
        <dbReference type="Proteomes" id="UP001305414"/>
    </source>
</evidence>
<evidence type="ECO:0000313" key="2">
    <source>
        <dbReference type="EMBL" id="KAK5626574.1"/>
    </source>
</evidence>
<name>A0AAN7UCT2_9PEZI</name>
<comment type="caution">
    <text evidence="2">The sequence shown here is derived from an EMBL/GenBank/DDBJ whole genome shotgun (WGS) entry which is preliminary data.</text>
</comment>
<proteinExistence type="predicted"/>
<dbReference type="Proteomes" id="UP001305414">
    <property type="component" value="Unassembled WGS sequence"/>
</dbReference>
<dbReference type="AlphaFoldDB" id="A0AAN7UCT2"/>
<evidence type="ECO:0000256" key="1">
    <source>
        <dbReference type="SAM" id="MobiDB-lite"/>
    </source>
</evidence>
<gene>
    <name evidence="2" type="ORF">RRF57_002289</name>
</gene>
<sequence length="303" mass="30952">MGWSTWDVGTGEDGADNVVGGVISVVPSAGYSMLEDDSVKYIVRASDELRALGVSTTVVVIGQPLGIPGVDSVTADITDDDDVPVSHVVEYGGEEKDVSGTVASAGVPLVTGTETDDVVSTPGTVIDEIGEDGVLELAVTTGVETLPGSVGDEDASILNVSLGRGVLTLDSGLDIIGELDDPVLEVISDDVRTPDDVDNSDDLGGMSVVDGPDVVDNPDDVGAVDDVDVPLESPLDEVFAVDSVDSLLLLVSGRFPVSSTSPLSEGEGDGVELIGEPVELKPGVDDVTRSVELVPEPVRLSGT</sequence>
<organism evidence="2 3">
    <name type="scientific">Xylaria bambusicola</name>
    <dbReference type="NCBI Taxonomy" id="326684"/>
    <lineage>
        <taxon>Eukaryota</taxon>
        <taxon>Fungi</taxon>
        <taxon>Dikarya</taxon>
        <taxon>Ascomycota</taxon>
        <taxon>Pezizomycotina</taxon>
        <taxon>Sordariomycetes</taxon>
        <taxon>Xylariomycetidae</taxon>
        <taxon>Xylariales</taxon>
        <taxon>Xylariaceae</taxon>
        <taxon>Xylaria</taxon>
    </lineage>
</organism>
<protein>
    <submittedName>
        <fullName evidence="2">Uncharacterized protein</fullName>
    </submittedName>
</protein>
<accession>A0AAN7UCT2</accession>
<feature type="region of interest" description="Disordered" evidence="1">
    <location>
        <begin position="191"/>
        <end position="213"/>
    </location>
</feature>